<dbReference type="OrthoDB" id="3224221at2759"/>
<dbReference type="AlphaFoldDB" id="A0A9Q3FI46"/>
<evidence type="ECO:0000313" key="2">
    <source>
        <dbReference type="Proteomes" id="UP000765509"/>
    </source>
</evidence>
<accession>A0A9Q3FI46</accession>
<name>A0A9Q3FI46_9BASI</name>
<protein>
    <submittedName>
        <fullName evidence="1">Uncharacterized protein</fullName>
    </submittedName>
</protein>
<reference evidence="1" key="1">
    <citation type="submission" date="2021-03" db="EMBL/GenBank/DDBJ databases">
        <title>Draft genome sequence of rust myrtle Austropuccinia psidii MF-1, a brazilian biotype.</title>
        <authorList>
            <person name="Quecine M.C."/>
            <person name="Pachon D.M.R."/>
            <person name="Bonatelli M.L."/>
            <person name="Correr F.H."/>
            <person name="Franceschini L.M."/>
            <person name="Leite T.F."/>
            <person name="Margarido G.R.A."/>
            <person name="Almeida C.A."/>
            <person name="Ferrarezi J.A."/>
            <person name="Labate C.A."/>
        </authorList>
    </citation>
    <scope>NUCLEOTIDE SEQUENCE</scope>
    <source>
        <strain evidence="1">MF-1</strain>
    </source>
</reference>
<proteinExistence type="predicted"/>
<evidence type="ECO:0000313" key="1">
    <source>
        <dbReference type="EMBL" id="MBW0537830.1"/>
    </source>
</evidence>
<dbReference type="EMBL" id="AVOT02042428">
    <property type="protein sequence ID" value="MBW0537830.1"/>
    <property type="molecule type" value="Genomic_DNA"/>
</dbReference>
<dbReference type="Proteomes" id="UP000765509">
    <property type="component" value="Unassembled WGS sequence"/>
</dbReference>
<comment type="caution">
    <text evidence="1">The sequence shown here is derived from an EMBL/GenBank/DDBJ whole genome shotgun (WGS) entry which is preliminary data.</text>
</comment>
<organism evidence="1 2">
    <name type="scientific">Austropuccinia psidii MF-1</name>
    <dbReference type="NCBI Taxonomy" id="1389203"/>
    <lineage>
        <taxon>Eukaryota</taxon>
        <taxon>Fungi</taxon>
        <taxon>Dikarya</taxon>
        <taxon>Basidiomycota</taxon>
        <taxon>Pucciniomycotina</taxon>
        <taxon>Pucciniomycetes</taxon>
        <taxon>Pucciniales</taxon>
        <taxon>Sphaerophragmiaceae</taxon>
        <taxon>Austropuccinia</taxon>
    </lineage>
</organism>
<sequence length="118" mass="13887">MRWVDEEIEKAKRIQGKQSRRQIWIEVDPSVVSPNSQTPKGLVIEFYNSKWFNNCHICKKTLLADSFKVSFLPKASQAIHGIQHQDKRLNDQIFTKKYWEKCAFSYDLSHKISKEDDG</sequence>
<keyword evidence="2" id="KW-1185">Reference proteome</keyword>
<gene>
    <name evidence="1" type="ORF">O181_077545</name>
</gene>